<organism evidence="2 3">
    <name type="scientific">Candidatus Ozemobacter sibiricus</name>
    <dbReference type="NCBI Taxonomy" id="2268124"/>
    <lineage>
        <taxon>Bacteria</taxon>
        <taxon>Candidatus Ozemobacteria</taxon>
        <taxon>Candidatus Ozemobacterales</taxon>
        <taxon>Candidatus Ozemobacteraceae</taxon>
        <taxon>Candidatus Ozemobacter</taxon>
    </lineage>
</organism>
<protein>
    <recommendedName>
        <fullName evidence="1">PocR domain-containing protein</fullName>
    </recommendedName>
</protein>
<dbReference type="Pfam" id="PF10114">
    <property type="entry name" value="PocR"/>
    <property type="match status" value="1"/>
</dbReference>
<accession>A0A367ZUM1</accession>
<gene>
    <name evidence="2" type="ORF">OZSIB_0880</name>
</gene>
<dbReference type="EMBL" id="QOQW01000001">
    <property type="protein sequence ID" value="RCK81746.1"/>
    <property type="molecule type" value="Genomic_DNA"/>
</dbReference>
<sequence length="207" mass="23895">MTAATPATSNPNVNTMVTFAHGQVPDLLKKIEALTGIALSLRSTSGDVVVKTDYFFGPCSVIRGTERGRLRCRRTYKNIEERLLRRKVPFVNVCYAGFLVFAAPIEFRGEMVGTLLGSQILPQNLQTRFEREVFFDHIINAVGIKDREAFYQTFDKVRYLNPDFERVSFMSFLETLGENFSRMAFAGKSWPEFFREMQREFRTFRNI</sequence>
<name>A0A367ZUM1_9BACT</name>
<proteinExistence type="predicted"/>
<evidence type="ECO:0000313" key="3">
    <source>
        <dbReference type="Proteomes" id="UP000252355"/>
    </source>
</evidence>
<evidence type="ECO:0000313" key="2">
    <source>
        <dbReference type="EMBL" id="RCK81746.1"/>
    </source>
</evidence>
<comment type="caution">
    <text evidence="2">The sequence shown here is derived from an EMBL/GenBank/DDBJ whole genome shotgun (WGS) entry which is preliminary data.</text>
</comment>
<reference evidence="2 3" key="1">
    <citation type="submission" date="2018-05" db="EMBL/GenBank/DDBJ databases">
        <title>A metagenomic window into the 2 km-deep terrestrial subsurface aquifer revealed taxonomically and functionally diverse microbial community comprising novel uncultured bacterial lineages.</title>
        <authorList>
            <person name="Kadnikov V.V."/>
            <person name="Mardanov A.V."/>
            <person name="Beletsky A.V."/>
            <person name="Banks D."/>
            <person name="Pimenov N.V."/>
            <person name="Frank Y.A."/>
            <person name="Karnachuk O.V."/>
            <person name="Ravin N.V."/>
        </authorList>
    </citation>
    <scope>NUCLEOTIDE SEQUENCE [LARGE SCALE GENOMIC DNA]</scope>
    <source>
        <strain evidence="2">BY5</strain>
    </source>
</reference>
<feature type="domain" description="PocR" evidence="1">
    <location>
        <begin position="26"/>
        <end position="183"/>
    </location>
</feature>
<dbReference type="Proteomes" id="UP000252355">
    <property type="component" value="Unassembled WGS sequence"/>
</dbReference>
<dbReference type="AlphaFoldDB" id="A0A367ZUM1"/>
<dbReference type="InterPro" id="IPR018771">
    <property type="entry name" value="PocR_dom"/>
</dbReference>
<evidence type="ECO:0000259" key="1">
    <source>
        <dbReference type="Pfam" id="PF10114"/>
    </source>
</evidence>